<dbReference type="GO" id="GO:0000160">
    <property type="term" value="P:phosphorelay signal transduction system"/>
    <property type="evidence" value="ECO:0007669"/>
    <property type="project" value="InterPro"/>
</dbReference>
<dbReference type="PANTHER" id="PTHR47233:SF4">
    <property type="entry name" value="CHEMOTAXIS SIGNAL TRANSDUCTION PROTEIN"/>
    <property type="match status" value="1"/>
</dbReference>
<dbReference type="Gene3D" id="3.40.50.2300">
    <property type="match status" value="1"/>
</dbReference>
<dbReference type="EMBL" id="VSSQ01140946">
    <property type="protein sequence ID" value="MPN62647.1"/>
    <property type="molecule type" value="Genomic_DNA"/>
</dbReference>
<comment type="caution">
    <text evidence="2">The sequence shown here is derived from an EMBL/GenBank/DDBJ whole genome shotgun (WGS) entry which is preliminary data.</text>
</comment>
<dbReference type="InterPro" id="IPR001789">
    <property type="entry name" value="Sig_transdc_resp-reg_receiver"/>
</dbReference>
<dbReference type="PROSITE" id="PS50110">
    <property type="entry name" value="RESPONSE_REGULATORY"/>
    <property type="match status" value="1"/>
</dbReference>
<dbReference type="InterPro" id="IPR011006">
    <property type="entry name" value="CheY-like_superfamily"/>
</dbReference>
<protein>
    <recommendedName>
        <fullName evidence="1">Response regulatory domain-containing protein</fullName>
    </recommendedName>
</protein>
<dbReference type="SUPFAM" id="SSF52172">
    <property type="entry name" value="CheY-like"/>
    <property type="match status" value="1"/>
</dbReference>
<dbReference type="PANTHER" id="PTHR47233">
    <property type="entry name" value="CHEMOTAXIS PROTEIN CHEV"/>
    <property type="match status" value="1"/>
</dbReference>
<reference evidence="2" key="1">
    <citation type="submission" date="2019-08" db="EMBL/GenBank/DDBJ databases">
        <authorList>
            <person name="Kucharzyk K."/>
            <person name="Murdoch R.W."/>
            <person name="Higgins S."/>
            <person name="Loffler F."/>
        </authorList>
    </citation>
    <scope>NUCLEOTIDE SEQUENCE</scope>
</reference>
<evidence type="ECO:0000313" key="2">
    <source>
        <dbReference type="EMBL" id="MPN62647.1"/>
    </source>
</evidence>
<organism evidence="2">
    <name type="scientific">bioreactor metagenome</name>
    <dbReference type="NCBI Taxonomy" id="1076179"/>
    <lineage>
        <taxon>unclassified sequences</taxon>
        <taxon>metagenomes</taxon>
        <taxon>ecological metagenomes</taxon>
    </lineage>
</organism>
<evidence type="ECO:0000259" key="1">
    <source>
        <dbReference type="PROSITE" id="PS50110"/>
    </source>
</evidence>
<sequence length="73" mass="8046">MPELDGYMLTKQIKTDPRFANIPVIMHSSLSGMSNQKLGLSVGVDEYVAKFEPLRLAETLARRLGAALPVETE</sequence>
<name>A0A645JH27_9ZZZZ</name>
<gene>
    <name evidence="2" type="ORF">SDC9_210399</name>
</gene>
<dbReference type="AlphaFoldDB" id="A0A645JH27"/>
<proteinExistence type="predicted"/>
<accession>A0A645JH27</accession>
<feature type="domain" description="Response regulatory" evidence="1">
    <location>
        <begin position="1"/>
        <end position="65"/>
    </location>
</feature>